<comment type="subunit">
    <text evidence="7">The complex comprises the extracytoplasmic solute receptor protein and the two transmembrane proteins.</text>
</comment>
<keyword evidence="4 7" id="KW-0812">Transmembrane</keyword>
<feature type="transmembrane region" description="Helical" evidence="7">
    <location>
        <begin position="406"/>
        <end position="428"/>
    </location>
</feature>
<feature type="transmembrane region" description="Helical" evidence="7">
    <location>
        <begin position="35"/>
        <end position="54"/>
    </location>
</feature>
<evidence type="ECO:0000256" key="7">
    <source>
        <dbReference type="RuleBase" id="RU369079"/>
    </source>
</evidence>
<evidence type="ECO:0000256" key="3">
    <source>
        <dbReference type="ARBA" id="ARBA00022519"/>
    </source>
</evidence>
<feature type="domain" description="TRAP C4-dicarboxylate transport system permease DctM subunit" evidence="8">
    <location>
        <begin position="10"/>
        <end position="422"/>
    </location>
</feature>
<evidence type="ECO:0000313" key="10">
    <source>
        <dbReference type="Proteomes" id="UP000603352"/>
    </source>
</evidence>
<feature type="transmembrane region" description="Helical" evidence="7">
    <location>
        <begin position="217"/>
        <end position="238"/>
    </location>
</feature>
<keyword evidence="6 7" id="KW-0472">Membrane</keyword>
<feature type="transmembrane region" description="Helical" evidence="7">
    <location>
        <begin position="61"/>
        <end position="81"/>
    </location>
</feature>
<evidence type="ECO:0000256" key="5">
    <source>
        <dbReference type="ARBA" id="ARBA00022989"/>
    </source>
</evidence>
<sequence>MGLESFAIGLAVMFGLIYLQIPIAIAMLATGFGGYALLVGMTPAVSTLVSAIDASVTSQSLAVVPLFLLMGSFASISGLATDLYRLSERMIGHRRGGLLHATIAGCAVFGAICGSSVATAATFGRVAMPEMATRGYALSLAGGTIAAAGTLGALIPPSVILVIYAIMTESFILDLFVAAVGPAVLAVALQMLTLAIVTARHPELAPPGDRYSRADRLEALVGAAPTLVFLLVIIGGMYGGVFTVNEAAAVGAILSIVFALLRGRLTWARFLDCLVEAGRNTGMIYLIIFGAEMMSYFVTVTGAPQTFTAFIEATGWPPLMIVAAFVLMYVVLGSVFDTIAAMLITLPFVLPVIESLGYDVVWWGIVTVAVVELGMITPPIGMNIFVLNAVAPQAGLPALFRGVLPFVLSDMVRIVLIVLFPVISLALLG</sequence>
<organism evidence="9 10">
    <name type="scientific">Tistrella bauzanensis</name>
    <dbReference type="NCBI Taxonomy" id="657419"/>
    <lineage>
        <taxon>Bacteria</taxon>
        <taxon>Pseudomonadati</taxon>
        <taxon>Pseudomonadota</taxon>
        <taxon>Alphaproteobacteria</taxon>
        <taxon>Geminicoccales</taxon>
        <taxon>Geminicoccaceae</taxon>
        <taxon>Tistrella</taxon>
    </lineage>
</organism>
<dbReference type="InterPro" id="IPR004681">
    <property type="entry name" value="TRAP_DctM"/>
</dbReference>
<dbReference type="NCBIfam" id="TIGR00786">
    <property type="entry name" value="dctM"/>
    <property type="match status" value="1"/>
</dbReference>
<comment type="subcellular location">
    <subcellularLocation>
        <location evidence="1 7">Cell inner membrane</location>
        <topology evidence="1 7">Multi-pass membrane protein</topology>
    </subcellularLocation>
</comment>
<keyword evidence="10" id="KW-1185">Reference proteome</keyword>
<dbReference type="Proteomes" id="UP000603352">
    <property type="component" value="Unassembled WGS sequence"/>
</dbReference>
<feature type="transmembrane region" description="Helical" evidence="7">
    <location>
        <begin position="319"/>
        <end position="348"/>
    </location>
</feature>
<feature type="transmembrane region" description="Helical" evidence="7">
    <location>
        <begin position="282"/>
        <end position="299"/>
    </location>
</feature>
<feature type="transmembrane region" description="Helical" evidence="7">
    <location>
        <begin position="172"/>
        <end position="197"/>
    </location>
</feature>
<comment type="similarity">
    <text evidence="7">Belongs to the TRAP transporter large permease family.</text>
</comment>
<feature type="transmembrane region" description="Helical" evidence="7">
    <location>
        <begin position="244"/>
        <end position="261"/>
    </location>
</feature>
<feature type="transmembrane region" description="Helical" evidence="7">
    <location>
        <begin position="360"/>
        <end position="386"/>
    </location>
</feature>
<evidence type="ECO:0000256" key="4">
    <source>
        <dbReference type="ARBA" id="ARBA00022692"/>
    </source>
</evidence>
<feature type="transmembrane region" description="Helical" evidence="7">
    <location>
        <begin position="7"/>
        <end position="29"/>
    </location>
</feature>
<evidence type="ECO:0000313" key="9">
    <source>
        <dbReference type="EMBL" id="GGB57848.1"/>
    </source>
</evidence>
<keyword evidence="5 7" id="KW-1133">Transmembrane helix</keyword>
<dbReference type="EMBL" id="BMDZ01000074">
    <property type="protein sequence ID" value="GGB57848.1"/>
    <property type="molecule type" value="Genomic_DNA"/>
</dbReference>
<feature type="transmembrane region" description="Helical" evidence="7">
    <location>
        <begin position="136"/>
        <end position="166"/>
    </location>
</feature>
<feature type="transmembrane region" description="Helical" evidence="7">
    <location>
        <begin position="101"/>
        <end position="124"/>
    </location>
</feature>
<dbReference type="PANTHER" id="PTHR33362:SF5">
    <property type="entry name" value="C4-DICARBOXYLATE TRAP TRANSPORTER LARGE PERMEASE PROTEIN DCTM"/>
    <property type="match status" value="1"/>
</dbReference>
<evidence type="ECO:0000256" key="2">
    <source>
        <dbReference type="ARBA" id="ARBA00022475"/>
    </source>
</evidence>
<gene>
    <name evidence="9" type="ORF">GCM10011505_43420</name>
</gene>
<evidence type="ECO:0000259" key="8">
    <source>
        <dbReference type="Pfam" id="PF06808"/>
    </source>
</evidence>
<keyword evidence="3 7" id="KW-0997">Cell inner membrane</keyword>
<keyword evidence="2" id="KW-1003">Cell membrane</keyword>
<evidence type="ECO:0000256" key="1">
    <source>
        <dbReference type="ARBA" id="ARBA00004429"/>
    </source>
</evidence>
<dbReference type="PANTHER" id="PTHR33362">
    <property type="entry name" value="SIALIC ACID TRAP TRANSPORTER PERMEASE PROTEIN SIAT-RELATED"/>
    <property type="match status" value="1"/>
</dbReference>
<dbReference type="InterPro" id="IPR010656">
    <property type="entry name" value="DctM"/>
</dbReference>
<dbReference type="Pfam" id="PF06808">
    <property type="entry name" value="DctM"/>
    <property type="match status" value="1"/>
</dbReference>
<dbReference type="PIRSF" id="PIRSF006066">
    <property type="entry name" value="HI0050"/>
    <property type="match status" value="1"/>
</dbReference>
<accession>A0ABQ1J1N6</accession>
<evidence type="ECO:0000256" key="6">
    <source>
        <dbReference type="ARBA" id="ARBA00023136"/>
    </source>
</evidence>
<comment type="caution">
    <text evidence="9">The sequence shown here is derived from an EMBL/GenBank/DDBJ whole genome shotgun (WGS) entry which is preliminary data.</text>
</comment>
<proteinExistence type="inferred from homology"/>
<reference evidence="10" key="1">
    <citation type="journal article" date="2019" name="Int. J. Syst. Evol. Microbiol.">
        <title>The Global Catalogue of Microorganisms (GCM) 10K type strain sequencing project: providing services to taxonomists for standard genome sequencing and annotation.</title>
        <authorList>
            <consortium name="The Broad Institute Genomics Platform"/>
            <consortium name="The Broad Institute Genome Sequencing Center for Infectious Disease"/>
            <person name="Wu L."/>
            <person name="Ma J."/>
        </authorList>
    </citation>
    <scope>NUCLEOTIDE SEQUENCE [LARGE SCALE GENOMIC DNA]</scope>
    <source>
        <strain evidence="10">CGMCC 1.10188</strain>
    </source>
</reference>
<protein>
    <recommendedName>
        <fullName evidence="7">TRAP transporter large permease protein</fullName>
    </recommendedName>
</protein>
<dbReference type="RefSeq" id="WP_188581858.1">
    <property type="nucleotide sequence ID" value="NZ_BMDZ01000074.1"/>
</dbReference>
<name>A0ABQ1J1N6_9PROT</name>
<comment type="function">
    <text evidence="7">Part of the tripartite ATP-independent periplasmic (TRAP) transport system.</text>
</comment>
<keyword evidence="7" id="KW-0813">Transport</keyword>